<name>A0A4R6BYT5_9STAP</name>
<reference evidence="3 4" key="1">
    <citation type="submission" date="2019-01" db="EMBL/GenBank/DDBJ databases">
        <title>Draft genome sequences of the type strains of six Macrococcus species.</title>
        <authorList>
            <person name="Mazhar S."/>
            <person name="Altermann E."/>
            <person name="Hill C."/>
            <person name="Mcauliffe O."/>
        </authorList>
    </citation>
    <scope>NUCLEOTIDE SEQUENCE [LARGE SCALE GENOMIC DNA]</scope>
    <source>
        <strain evidence="3 4">ATCC 51825</strain>
    </source>
</reference>
<dbReference type="PROSITE" id="PS50975">
    <property type="entry name" value="ATP_GRASP"/>
    <property type="match status" value="1"/>
</dbReference>
<proteinExistence type="predicted"/>
<keyword evidence="4" id="KW-1185">Reference proteome</keyword>
<dbReference type="EMBL" id="SCWF01000008">
    <property type="protein sequence ID" value="TDM13697.1"/>
    <property type="molecule type" value="Genomic_DNA"/>
</dbReference>
<sequence length="392" mass="44905">MTNFLSKRPLTMHQLYGDHVVFTSRPSYEKNPWLTTEEHQANMLTARELLIADIPVILHEATIGDKTRTLMTAAGIELPSNYRTFKDADSYHQRLREAEEAGEKIFFQYTHNEEYVKPSTYYVNKELFVALNNKMKLADWTKGKFLPKRDVIHVSKLEATLKDWHYPYVIKPGDDHPTAGGYGVMICYNDQDREKAFSRIQEAETDSDFIVEDYIKTEQNYCVQYAYSEATGIQYIGASIQDTNEYGKYRGNTTAHHVPDQVIAAGREIMENGVAAGYRGIAGFDLLVDDKGAVYAIDLNFRQNGSTSMLIMDELLEGDYEKFFGAYANVSNEAFYARILEEVTAGRLFPLAYYDGDYYEGQSVPSRFVGIWHGDKQDVEKHDQSFVEFNRP</sequence>
<dbReference type="GO" id="GO:0005524">
    <property type="term" value="F:ATP binding"/>
    <property type="evidence" value="ECO:0007669"/>
    <property type="project" value="UniProtKB-UniRule"/>
</dbReference>
<keyword evidence="1" id="KW-0067">ATP-binding</keyword>
<protein>
    <submittedName>
        <fullName evidence="3">ATP-grasp domain-containing protein</fullName>
    </submittedName>
</protein>
<dbReference type="AlphaFoldDB" id="A0A4R6BYT5"/>
<gene>
    <name evidence="3" type="ORF">ERX55_07835</name>
</gene>
<organism evidence="3 4">
    <name type="scientific">Macrococcus bovicus</name>
    <dbReference type="NCBI Taxonomy" id="69968"/>
    <lineage>
        <taxon>Bacteria</taxon>
        <taxon>Bacillati</taxon>
        <taxon>Bacillota</taxon>
        <taxon>Bacilli</taxon>
        <taxon>Bacillales</taxon>
        <taxon>Staphylococcaceae</taxon>
        <taxon>Macrococcus</taxon>
    </lineage>
</organism>
<dbReference type="PANTHER" id="PTHR37018">
    <property type="entry name" value="CULTURE SPECIFIC PROTEIN, PUTATIVE (AFU_ORTHOLOGUE AFUA_2G00130)-RELATED"/>
    <property type="match status" value="1"/>
</dbReference>
<dbReference type="Gene3D" id="3.30.470.20">
    <property type="entry name" value="ATP-grasp fold, B domain"/>
    <property type="match status" value="1"/>
</dbReference>
<evidence type="ECO:0000313" key="4">
    <source>
        <dbReference type="Proteomes" id="UP000294843"/>
    </source>
</evidence>
<dbReference type="Pfam" id="PF02655">
    <property type="entry name" value="ATP-grasp_3"/>
    <property type="match status" value="1"/>
</dbReference>
<dbReference type="GO" id="GO:0046872">
    <property type="term" value="F:metal ion binding"/>
    <property type="evidence" value="ECO:0007669"/>
    <property type="project" value="InterPro"/>
</dbReference>
<dbReference type="InterPro" id="IPR011761">
    <property type="entry name" value="ATP-grasp"/>
</dbReference>
<evidence type="ECO:0000313" key="3">
    <source>
        <dbReference type="EMBL" id="TDM13697.1"/>
    </source>
</evidence>
<evidence type="ECO:0000256" key="1">
    <source>
        <dbReference type="PROSITE-ProRule" id="PRU00409"/>
    </source>
</evidence>
<dbReference type="OrthoDB" id="7839480at2"/>
<dbReference type="InterPro" id="IPR053269">
    <property type="entry name" value="Asp-Met_ligase"/>
</dbReference>
<evidence type="ECO:0000259" key="2">
    <source>
        <dbReference type="PROSITE" id="PS50975"/>
    </source>
</evidence>
<dbReference type="SUPFAM" id="SSF56059">
    <property type="entry name" value="Glutathione synthetase ATP-binding domain-like"/>
    <property type="match status" value="1"/>
</dbReference>
<dbReference type="RefSeq" id="WP_133452023.1">
    <property type="nucleotide sequence ID" value="NZ_SCWF01000008.1"/>
</dbReference>
<comment type="caution">
    <text evidence="3">The sequence shown here is derived from an EMBL/GenBank/DDBJ whole genome shotgun (WGS) entry which is preliminary data.</text>
</comment>
<dbReference type="PANTHER" id="PTHR37018:SF1">
    <property type="entry name" value="CULTURE SPECIFIC PROTEIN, PUTATIVE (AFU_ORTHOLOGUE AFUA_2G00130)-RELATED"/>
    <property type="match status" value="1"/>
</dbReference>
<feature type="domain" description="ATP-grasp" evidence="2">
    <location>
        <begin position="135"/>
        <end position="329"/>
    </location>
</feature>
<dbReference type="InterPro" id="IPR003806">
    <property type="entry name" value="ATP-grasp_PylC-type"/>
</dbReference>
<dbReference type="Proteomes" id="UP000294843">
    <property type="component" value="Unassembled WGS sequence"/>
</dbReference>
<accession>A0A4R6BYT5</accession>
<keyword evidence="1" id="KW-0547">Nucleotide-binding</keyword>